<sequence length="96" mass="10639">MGEFYLLGTPPIDLDVPFKNQLDWAIGEDAMGAYVAGPGEPLKSLAVLLELVITLDGITTQPLVKFTPTQEGEHRIVVDWNFEGNQLTEHRFQVGE</sequence>
<feature type="non-terminal residue" evidence="1">
    <location>
        <position position="96"/>
    </location>
</feature>
<proteinExistence type="predicted"/>
<reference evidence="1" key="1">
    <citation type="journal article" date="2014" name="Front. Microbiol.">
        <title>High frequency of phylogenetically diverse reductive dehalogenase-homologous genes in deep subseafloor sedimentary metagenomes.</title>
        <authorList>
            <person name="Kawai M."/>
            <person name="Futagami T."/>
            <person name="Toyoda A."/>
            <person name="Takaki Y."/>
            <person name="Nishi S."/>
            <person name="Hori S."/>
            <person name="Arai W."/>
            <person name="Tsubouchi T."/>
            <person name="Morono Y."/>
            <person name="Uchiyama I."/>
            <person name="Ito T."/>
            <person name="Fujiyama A."/>
            <person name="Inagaki F."/>
            <person name="Takami H."/>
        </authorList>
    </citation>
    <scope>NUCLEOTIDE SEQUENCE</scope>
    <source>
        <strain evidence="1">Expedition CK06-06</strain>
    </source>
</reference>
<dbReference type="AlphaFoldDB" id="X1ARQ8"/>
<accession>X1ARQ8</accession>
<comment type="caution">
    <text evidence="1">The sequence shown here is derived from an EMBL/GenBank/DDBJ whole genome shotgun (WGS) entry which is preliminary data.</text>
</comment>
<organism evidence="1">
    <name type="scientific">marine sediment metagenome</name>
    <dbReference type="NCBI Taxonomy" id="412755"/>
    <lineage>
        <taxon>unclassified sequences</taxon>
        <taxon>metagenomes</taxon>
        <taxon>ecological metagenomes</taxon>
    </lineage>
</organism>
<protein>
    <submittedName>
        <fullName evidence="1">Uncharacterized protein</fullName>
    </submittedName>
</protein>
<dbReference type="EMBL" id="BART01006961">
    <property type="protein sequence ID" value="GAG72002.1"/>
    <property type="molecule type" value="Genomic_DNA"/>
</dbReference>
<gene>
    <name evidence="1" type="ORF">S01H4_15885</name>
</gene>
<name>X1ARQ8_9ZZZZ</name>
<evidence type="ECO:0000313" key="1">
    <source>
        <dbReference type="EMBL" id="GAG72002.1"/>
    </source>
</evidence>